<evidence type="ECO:0000256" key="1">
    <source>
        <dbReference type="ARBA" id="ARBA00008792"/>
    </source>
</evidence>
<dbReference type="GO" id="GO:0005730">
    <property type="term" value="C:nucleolus"/>
    <property type="evidence" value="ECO:0007669"/>
    <property type="project" value="TreeGrafter"/>
</dbReference>
<feature type="region of interest" description="Disordered" evidence="8">
    <location>
        <begin position="1"/>
        <end position="68"/>
    </location>
</feature>
<evidence type="ECO:0000313" key="11">
    <source>
        <dbReference type="EMBL" id="KAK4104852.1"/>
    </source>
</evidence>
<evidence type="ECO:0000313" key="12">
    <source>
        <dbReference type="Proteomes" id="UP001305647"/>
    </source>
</evidence>
<dbReference type="FunFam" id="3.40.50.300:FF:000637">
    <property type="entry name" value="ATP-dependent RNA helicase DHX37/DHR1"/>
    <property type="match status" value="1"/>
</dbReference>
<dbReference type="InterPro" id="IPR027417">
    <property type="entry name" value="P-loop_NTPase"/>
</dbReference>
<feature type="compositionally biased region" description="Acidic residues" evidence="8">
    <location>
        <begin position="687"/>
        <end position="703"/>
    </location>
</feature>
<feature type="compositionally biased region" description="Basic and acidic residues" evidence="8">
    <location>
        <begin position="16"/>
        <end position="30"/>
    </location>
</feature>
<dbReference type="InterPro" id="IPR001650">
    <property type="entry name" value="Helicase_C-like"/>
</dbReference>
<dbReference type="Pfam" id="PF04408">
    <property type="entry name" value="WHD_HA2"/>
    <property type="match status" value="1"/>
</dbReference>
<feature type="compositionally biased region" description="Acidic residues" evidence="8">
    <location>
        <begin position="275"/>
        <end position="305"/>
    </location>
</feature>
<dbReference type="EMBL" id="MU863626">
    <property type="protein sequence ID" value="KAK4104852.1"/>
    <property type="molecule type" value="Genomic_DNA"/>
</dbReference>
<dbReference type="GO" id="GO:0003723">
    <property type="term" value="F:RNA binding"/>
    <property type="evidence" value="ECO:0007669"/>
    <property type="project" value="TreeGrafter"/>
</dbReference>
<feature type="compositionally biased region" description="Polar residues" evidence="8">
    <location>
        <begin position="102"/>
        <end position="111"/>
    </location>
</feature>
<evidence type="ECO:0000259" key="9">
    <source>
        <dbReference type="PROSITE" id="PS51192"/>
    </source>
</evidence>
<comment type="similarity">
    <text evidence="1">Belongs to the DEAD box helicase family. DEAH subfamily.</text>
</comment>
<dbReference type="InterPro" id="IPR003593">
    <property type="entry name" value="AAA+_ATPase"/>
</dbReference>
<dbReference type="CDD" id="cd18791">
    <property type="entry name" value="SF2_C_RHA"/>
    <property type="match status" value="1"/>
</dbReference>
<dbReference type="InterPro" id="IPR014001">
    <property type="entry name" value="Helicase_ATP-bd"/>
</dbReference>
<keyword evidence="3" id="KW-0547">Nucleotide-binding</keyword>
<gene>
    <name evidence="11" type="ORF">N658DRAFT_418144</name>
</gene>
<evidence type="ECO:0000256" key="2">
    <source>
        <dbReference type="ARBA" id="ARBA00012552"/>
    </source>
</evidence>
<evidence type="ECO:0000256" key="8">
    <source>
        <dbReference type="SAM" id="MobiDB-lite"/>
    </source>
</evidence>
<feature type="compositionally biased region" description="Acidic residues" evidence="8">
    <location>
        <begin position="240"/>
        <end position="255"/>
    </location>
</feature>
<dbReference type="EC" id="3.6.4.13" evidence="2"/>
<evidence type="ECO:0000256" key="6">
    <source>
        <dbReference type="ARBA" id="ARBA00022840"/>
    </source>
</evidence>
<keyword evidence="5" id="KW-0347">Helicase</keyword>
<evidence type="ECO:0000256" key="7">
    <source>
        <dbReference type="ARBA" id="ARBA00047984"/>
    </source>
</evidence>
<dbReference type="Pfam" id="PF00270">
    <property type="entry name" value="DEAD"/>
    <property type="match status" value="1"/>
</dbReference>
<feature type="compositionally biased region" description="Basic residues" evidence="8">
    <location>
        <begin position="1"/>
        <end position="15"/>
    </location>
</feature>
<dbReference type="Proteomes" id="UP001305647">
    <property type="component" value="Unassembled WGS sequence"/>
</dbReference>
<protein>
    <recommendedName>
        <fullName evidence="2">RNA helicase</fullName>
        <ecNumber evidence="2">3.6.4.13</ecNumber>
    </recommendedName>
</protein>
<dbReference type="PROSITE" id="PS51192">
    <property type="entry name" value="HELICASE_ATP_BIND_1"/>
    <property type="match status" value="1"/>
</dbReference>
<dbReference type="InterPro" id="IPR048333">
    <property type="entry name" value="HA2_WH"/>
</dbReference>
<dbReference type="InterPro" id="IPR002464">
    <property type="entry name" value="DNA/RNA_helicase_DEAH_CS"/>
</dbReference>
<dbReference type="Gene3D" id="1.20.120.1080">
    <property type="match status" value="1"/>
</dbReference>
<organism evidence="11 12">
    <name type="scientific">Parathielavia hyrcaniae</name>
    <dbReference type="NCBI Taxonomy" id="113614"/>
    <lineage>
        <taxon>Eukaryota</taxon>
        <taxon>Fungi</taxon>
        <taxon>Dikarya</taxon>
        <taxon>Ascomycota</taxon>
        <taxon>Pezizomycotina</taxon>
        <taxon>Sordariomycetes</taxon>
        <taxon>Sordariomycetidae</taxon>
        <taxon>Sordariales</taxon>
        <taxon>Chaetomiaceae</taxon>
        <taxon>Parathielavia</taxon>
    </lineage>
</organism>
<feature type="region of interest" description="Disordered" evidence="8">
    <location>
        <begin position="102"/>
        <end position="129"/>
    </location>
</feature>
<dbReference type="InterPro" id="IPR011545">
    <property type="entry name" value="DEAD/DEAH_box_helicase_dom"/>
</dbReference>
<evidence type="ECO:0000256" key="4">
    <source>
        <dbReference type="ARBA" id="ARBA00022801"/>
    </source>
</evidence>
<dbReference type="PANTHER" id="PTHR18934">
    <property type="entry name" value="ATP-DEPENDENT RNA HELICASE"/>
    <property type="match status" value="1"/>
</dbReference>
<comment type="caution">
    <text evidence="11">The sequence shown here is derived from an EMBL/GenBank/DDBJ whole genome shotgun (WGS) entry which is preliminary data.</text>
</comment>
<dbReference type="SMART" id="SM00490">
    <property type="entry name" value="HELICc"/>
    <property type="match status" value="1"/>
</dbReference>
<feature type="compositionally biased region" description="Basic and acidic residues" evidence="8">
    <location>
        <begin position="204"/>
        <end position="213"/>
    </location>
</feature>
<dbReference type="Pfam" id="PF07717">
    <property type="entry name" value="OB_NTP_bind"/>
    <property type="match status" value="1"/>
</dbReference>
<feature type="compositionally biased region" description="Low complexity" evidence="8">
    <location>
        <begin position="184"/>
        <end position="197"/>
    </location>
</feature>
<dbReference type="Gene3D" id="3.40.50.300">
    <property type="entry name" value="P-loop containing nucleotide triphosphate hydrolases"/>
    <property type="match status" value="2"/>
</dbReference>
<dbReference type="SMART" id="SM00847">
    <property type="entry name" value="HA2"/>
    <property type="match status" value="1"/>
</dbReference>
<evidence type="ECO:0000256" key="3">
    <source>
        <dbReference type="ARBA" id="ARBA00022741"/>
    </source>
</evidence>
<dbReference type="InterPro" id="IPR007502">
    <property type="entry name" value="Helicase-assoc_dom"/>
</dbReference>
<dbReference type="Pfam" id="PF21010">
    <property type="entry name" value="HA2_C"/>
    <property type="match status" value="1"/>
</dbReference>
<dbReference type="PROSITE" id="PS51194">
    <property type="entry name" value="HELICASE_CTER"/>
    <property type="match status" value="1"/>
</dbReference>
<feature type="compositionally biased region" description="Low complexity" evidence="8">
    <location>
        <begin position="256"/>
        <end position="274"/>
    </location>
</feature>
<feature type="region of interest" description="Disordered" evidence="8">
    <location>
        <begin position="687"/>
        <end position="706"/>
    </location>
</feature>
<dbReference type="GO" id="GO:1990904">
    <property type="term" value="C:ribonucleoprotein complex"/>
    <property type="evidence" value="ECO:0007669"/>
    <property type="project" value="UniProtKB-ARBA"/>
</dbReference>
<dbReference type="PROSITE" id="PS00690">
    <property type="entry name" value="DEAH_ATP_HELICASE"/>
    <property type="match status" value="1"/>
</dbReference>
<evidence type="ECO:0000259" key="10">
    <source>
        <dbReference type="PROSITE" id="PS51194"/>
    </source>
</evidence>
<feature type="compositionally biased region" description="Basic and acidic residues" evidence="8">
    <location>
        <begin position="112"/>
        <end position="124"/>
    </location>
</feature>
<feature type="compositionally biased region" description="Basic and acidic residues" evidence="8">
    <location>
        <begin position="46"/>
        <end position="58"/>
    </location>
</feature>
<feature type="domain" description="Helicase C-terminal" evidence="10">
    <location>
        <begin position="662"/>
        <end position="839"/>
    </location>
</feature>
<reference evidence="11" key="1">
    <citation type="journal article" date="2023" name="Mol. Phylogenet. Evol.">
        <title>Genome-scale phylogeny and comparative genomics of the fungal order Sordariales.</title>
        <authorList>
            <person name="Hensen N."/>
            <person name="Bonometti L."/>
            <person name="Westerberg I."/>
            <person name="Brannstrom I.O."/>
            <person name="Guillou S."/>
            <person name="Cros-Aarteil S."/>
            <person name="Calhoun S."/>
            <person name="Haridas S."/>
            <person name="Kuo A."/>
            <person name="Mondo S."/>
            <person name="Pangilinan J."/>
            <person name="Riley R."/>
            <person name="LaButti K."/>
            <person name="Andreopoulos B."/>
            <person name="Lipzen A."/>
            <person name="Chen C."/>
            <person name="Yan M."/>
            <person name="Daum C."/>
            <person name="Ng V."/>
            <person name="Clum A."/>
            <person name="Steindorff A."/>
            <person name="Ohm R.A."/>
            <person name="Martin F."/>
            <person name="Silar P."/>
            <person name="Natvig D.O."/>
            <person name="Lalanne C."/>
            <person name="Gautier V."/>
            <person name="Ament-Velasquez S.L."/>
            <person name="Kruys A."/>
            <person name="Hutchinson M.I."/>
            <person name="Powell A.J."/>
            <person name="Barry K."/>
            <person name="Miller A.N."/>
            <person name="Grigoriev I.V."/>
            <person name="Debuchy R."/>
            <person name="Gladieux P."/>
            <person name="Hiltunen Thoren M."/>
            <person name="Johannesson H."/>
        </authorList>
    </citation>
    <scope>NUCLEOTIDE SEQUENCE</scope>
    <source>
        <strain evidence="11">CBS 757.83</strain>
    </source>
</reference>
<keyword evidence="12" id="KW-1185">Reference proteome</keyword>
<dbReference type="SMART" id="SM00382">
    <property type="entry name" value="AAA"/>
    <property type="match status" value="1"/>
</dbReference>
<feature type="compositionally biased region" description="Acidic residues" evidence="8">
    <location>
        <begin position="151"/>
        <end position="171"/>
    </location>
</feature>
<sequence>MPPKKFIPRQRKRKVLDRQRTEESATHDVGADSNVLEITPAQQAEAEQKRDQLREEMRSQGVKVSGKKAKRLEKYIENKLKKDENRELLAKLAANKIDTSLFSSSKSIGQTKETKREAARRALREQNAGISLDKSAASLLYQRRKVLEGEAPVDEEPSDSEAEAEDGEDTGIDQRDAAPTKFEQTSASAPAQSSSTAVGAGLKRPLEVDESGRPKLAKRQKRGGVKTKHAIEAPAVYEESASDDWDGISSEDEGASDSGSMQDSDGGESSAEGSDGSEDEGVDGSSSDDEMESSNGDIESDEVDDELAKQNHQQRSSAFKAWAHQQRNEALGYKPADSMVLDIPKLANFTPRPIEQEPLPMELQPTSNTTRKAYTVGVTRDAEIQDARYKLPVVAEEQKIMEAIHNNDVVVLCGATGSGKTTQVPQFLFEAGYGAPDGPTPGMIGVTQPRRVAAVSMSKRVAQELGDHSHVVAYQIRFEGTVDPKTAIKFMTDGVLLREVAQDFALRKYSAIIIDEAHERSVNTDILIAILSRVVKLRVELVKEDSSIKPLKIIIMSATLRVEEFTQNTRLFKTPPRVIEVEGRQHEVTIHFARKTRPDYVEDAFRKISRGHRKLPPGGMLVFLTGQGEISQLSKKLKGAVGGMTVAEGPKVRISGSEAPVEVEDIDFGEADDRTALDEYYEIEFASDEEEEEKEFELEDEETGTGPRRMHILPLYSLLPTREQMKVFEPPPEGSRLVILATNVAETSLTIPGIRYVFDCGRSKDRKYDPVSGVQSFEIDWISKASAKQRAGRAGRTGPGHCWRLYSSAVYERDLPEFSAPELLRMPIEGVVLQLKSMNLQHVVNFPFPTPPDRHSIVKAEKLLTYLSAITSSGQVTPVGTSMSIFPLAPRFARILLVGHLHDCLPYTIAMIAGLSAGEIFVPENQAIPAAAEQTEEFRTNEEVIAEDKRARIRKAFNAAHKNFCSLDDKSDAMKILQVVGEFAHEPTDAWCESHFVRFKVLKEILQLQSQLANLVKTNMAGFANFKMPEKLPRPSAQQVQALKQMVAAGFVDQVAIRADKAPNPPETYRKPRRAIEVPYLPLMPLEGDQASSADPADKLVYIHPSSSLAHLGVDECPEYVVYAHLQRAGNIVDAGEDGGGGGRKKPKTRMHALTDLTGAQLANIAKGTPLVTYGKPVKEVQVSDDGKTREVWVVPYLRAETGGGMGWPLPMRKIKQKRVSGKGWIVE</sequence>
<proteinExistence type="inferred from homology"/>
<dbReference type="Pfam" id="PF00271">
    <property type="entry name" value="Helicase_C"/>
    <property type="match status" value="1"/>
</dbReference>
<feature type="domain" description="Helicase ATP-binding" evidence="9">
    <location>
        <begin position="401"/>
        <end position="578"/>
    </location>
</feature>
<evidence type="ECO:0000256" key="5">
    <source>
        <dbReference type="ARBA" id="ARBA00022806"/>
    </source>
</evidence>
<dbReference type="GO" id="GO:0016787">
    <property type="term" value="F:hydrolase activity"/>
    <property type="evidence" value="ECO:0007669"/>
    <property type="project" value="UniProtKB-KW"/>
</dbReference>
<dbReference type="CDD" id="cd17982">
    <property type="entry name" value="DEXHc_DHX37"/>
    <property type="match status" value="1"/>
</dbReference>
<name>A0AAN6Q749_9PEZI</name>
<comment type="catalytic activity">
    <reaction evidence="7">
        <text>ATP + H2O = ADP + phosphate + H(+)</text>
        <dbReference type="Rhea" id="RHEA:13065"/>
        <dbReference type="ChEBI" id="CHEBI:15377"/>
        <dbReference type="ChEBI" id="CHEBI:15378"/>
        <dbReference type="ChEBI" id="CHEBI:30616"/>
        <dbReference type="ChEBI" id="CHEBI:43474"/>
        <dbReference type="ChEBI" id="CHEBI:456216"/>
        <dbReference type="EC" id="3.6.4.13"/>
    </reaction>
</comment>
<dbReference type="GO" id="GO:0000462">
    <property type="term" value="P:maturation of SSU-rRNA from tricistronic rRNA transcript (SSU-rRNA, 5.8S rRNA, LSU-rRNA)"/>
    <property type="evidence" value="ECO:0007669"/>
    <property type="project" value="TreeGrafter"/>
</dbReference>
<dbReference type="AlphaFoldDB" id="A0AAN6Q749"/>
<feature type="compositionally biased region" description="Basic residues" evidence="8">
    <location>
        <begin position="215"/>
        <end position="228"/>
    </location>
</feature>
<dbReference type="PANTHER" id="PTHR18934:SF99">
    <property type="entry name" value="ATP-DEPENDENT RNA HELICASE DHX37-RELATED"/>
    <property type="match status" value="1"/>
</dbReference>
<dbReference type="GO" id="GO:0005524">
    <property type="term" value="F:ATP binding"/>
    <property type="evidence" value="ECO:0007669"/>
    <property type="project" value="UniProtKB-KW"/>
</dbReference>
<feature type="region of interest" description="Disordered" evidence="8">
    <location>
        <begin position="147"/>
        <end position="321"/>
    </location>
</feature>
<dbReference type="GO" id="GO:0003724">
    <property type="term" value="F:RNA helicase activity"/>
    <property type="evidence" value="ECO:0007669"/>
    <property type="project" value="UniProtKB-EC"/>
</dbReference>
<dbReference type="InterPro" id="IPR011709">
    <property type="entry name" value="DEAD-box_helicase_OB_fold"/>
</dbReference>
<keyword evidence="4 11" id="KW-0378">Hydrolase</keyword>
<reference evidence="11" key="2">
    <citation type="submission" date="2023-05" db="EMBL/GenBank/DDBJ databases">
        <authorList>
            <consortium name="Lawrence Berkeley National Laboratory"/>
            <person name="Steindorff A."/>
            <person name="Hensen N."/>
            <person name="Bonometti L."/>
            <person name="Westerberg I."/>
            <person name="Brannstrom I.O."/>
            <person name="Guillou S."/>
            <person name="Cros-Aarteil S."/>
            <person name="Calhoun S."/>
            <person name="Haridas S."/>
            <person name="Kuo A."/>
            <person name="Mondo S."/>
            <person name="Pangilinan J."/>
            <person name="Riley R."/>
            <person name="Labutti K."/>
            <person name="Andreopoulos B."/>
            <person name="Lipzen A."/>
            <person name="Chen C."/>
            <person name="Yanf M."/>
            <person name="Daum C."/>
            <person name="Ng V."/>
            <person name="Clum A."/>
            <person name="Ohm R."/>
            <person name="Martin F."/>
            <person name="Silar P."/>
            <person name="Natvig D."/>
            <person name="Lalanne C."/>
            <person name="Gautier V."/>
            <person name="Ament-Velasquez S.L."/>
            <person name="Kruys A."/>
            <person name="Hutchinson M.I."/>
            <person name="Powell A.J."/>
            <person name="Barry K."/>
            <person name="Miller A.N."/>
            <person name="Grigoriev I.V."/>
            <person name="Debuchy R."/>
            <person name="Gladieux P."/>
            <person name="Thoren M.H."/>
            <person name="Johannesson H."/>
        </authorList>
    </citation>
    <scope>NUCLEOTIDE SEQUENCE</scope>
    <source>
        <strain evidence="11">CBS 757.83</strain>
    </source>
</reference>
<dbReference type="SUPFAM" id="SSF52540">
    <property type="entry name" value="P-loop containing nucleoside triphosphate hydrolases"/>
    <property type="match status" value="1"/>
</dbReference>
<dbReference type="SMART" id="SM00487">
    <property type="entry name" value="DEXDc"/>
    <property type="match status" value="1"/>
</dbReference>
<accession>A0AAN6Q749</accession>
<keyword evidence="6" id="KW-0067">ATP-binding</keyword>